<reference evidence="15" key="1">
    <citation type="submission" date="2016-10" db="EMBL/GenBank/DDBJ databases">
        <authorList>
            <person name="Varghese N."/>
            <person name="Submissions S."/>
        </authorList>
    </citation>
    <scope>NUCLEOTIDE SEQUENCE [LARGE SCALE GENOMIC DNA]</scope>
    <source>
        <strain evidence="15">CGMCC 1.9127</strain>
    </source>
</reference>
<keyword evidence="10" id="KW-1003">Cell membrane</keyword>
<feature type="transmembrane region" description="Helical" evidence="10">
    <location>
        <begin position="371"/>
        <end position="391"/>
    </location>
</feature>
<evidence type="ECO:0000256" key="8">
    <source>
        <dbReference type="ARBA" id="ARBA00023136"/>
    </source>
</evidence>
<dbReference type="PRINTS" id="PR00303">
    <property type="entry name" value="SECYTRNLCASE"/>
</dbReference>
<evidence type="ECO:0000256" key="3">
    <source>
        <dbReference type="ARBA" id="ARBA00022448"/>
    </source>
</evidence>
<dbReference type="FunFam" id="1.10.3370.10:FF:000001">
    <property type="entry name" value="Preprotein translocase subunit SecY"/>
    <property type="match status" value="1"/>
</dbReference>
<dbReference type="GO" id="GO:0005886">
    <property type="term" value="C:plasma membrane"/>
    <property type="evidence" value="ECO:0007669"/>
    <property type="project" value="UniProtKB-SubCell"/>
</dbReference>
<evidence type="ECO:0000256" key="1">
    <source>
        <dbReference type="ARBA" id="ARBA00004141"/>
    </source>
</evidence>
<feature type="transmembrane region" description="Helical" evidence="10">
    <location>
        <begin position="150"/>
        <end position="170"/>
    </location>
</feature>
<feature type="transmembrane region" description="Helical" evidence="10">
    <location>
        <begin position="182"/>
        <end position="199"/>
    </location>
</feature>
<dbReference type="Gene3D" id="1.10.3370.10">
    <property type="entry name" value="SecY subunit domain"/>
    <property type="match status" value="1"/>
</dbReference>
<comment type="function">
    <text evidence="10 11">The central subunit of the protein translocation channel SecYEG. Consists of two halves formed by TMs 1-5 and 6-10. These two domains form a lateral gate at the front which open onto the bilayer between TMs 2 and 7, and are clamped together by SecE at the back. The channel is closed by both a pore ring composed of hydrophobic SecY resides and a short helix (helix 2A) on the extracellular side of the membrane which forms a plug. The plug probably moves laterally to allow the channel to open. The ring and the pore may move independently.</text>
</comment>
<evidence type="ECO:0000256" key="10">
    <source>
        <dbReference type="HAMAP-Rule" id="MF_01465"/>
    </source>
</evidence>
<evidence type="ECO:0000256" key="9">
    <source>
        <dbReference type="ARBA" id="ARBA00039733"/>
    </source>
</evidence>
<feature type="transmembrane region" description="Helical" evidence="10">
    <location>
        <begin position="211"/>
        <end position="233"/>
    </location>
</feature>
<keyword evidence="7 10" id="KW-0811">Translocation</keyword>
<dbReference type="SUPFAM" id="SSF103491">
    <property type="entry name" value="Preprotein translocase SecY subunit"/>
    <property type="match status" value="1"/>
</dbReference>
<keyword evidence="3 10" id="KW-0813">Transport</keyword>
<evidence type="ECO:0000256" key="7">
    <source>
        <dbReference type="ARBA" id="ARBA00023010"/>
    </source>
</evidence>
<feature type="transmembrane region" description="Helical" evidence="10">
    <location>
        <begin position="270"/>
        <end position="291"/>
    </location>
</feature>
<comment type="subcellular location">
    <subcellularLocation>
        <location evidence="10">Cell membrane</location>
        <topology evidence="10">Multi-pass membrane protein</topology>
    </subcellularLocation>
    <subcellularLocation>
        <location evidence="1 12">Membrane</location>
        <topology evidence="1 12">Multi-pass membrane protein</topology>
    </subcellularLocation>
</comment>
<dbReference type="HAMAP" id="MF_01465">
    <property type="entry name" value="SecY"/>
    <property type="match status" value="1"/>
</dbReference>
<dbReference type="PROSITE" id="PS00755">
    <property type="entry name" value="SECY_1"/>
    <property type="match status" value="1"/>
</dbReference>
<comment type="similarity">
    <text evidence="2 10 13">Belongs to the SecY/SEC61-alpha family.</text>
</comment>
<dbReference type="STRING" id="641665.GCA_002104455_02363"/>
<keyword evidence="6 10" id="KW-1133">Transmembrane helix</keyword>
<dbReference type="GO" id="GO:0043952">
    <property type="term" value="P:protein transport by the Sec complex"/>
    <property type="evidence" value="ECO:0007669"/>
    <property type="project" value="UniProtKB-UniRule"/>
</dbReference>
<dbReference type="PROSITE" id="PS00756">
    <property type="entry name" value="SECY_2"/>
    <property type="match status" value="1"/>
</dbReference>
<dbReference type="Pfam" id="PF00344">
    <property type="entry name" value="SecY"/>
    <property type="match status" value="1"/>
</dbReference>
<comment type="subunit">
    <text evidence="10">Component of the Sec protein translocase complex. Heterotrimer consisting of SecY, SecE and SecG subunits. The heterotrimers can form oligomers, although 1 heterotrimer is thought to be able to translocate proteins. Interacts with the ribosome. Interacts with SecDF, and other proteins may be involved. Interacts with SecA.</text>
</comment>
<dbReference type="EMBL" id="FOBI01000018">
    <property type="protein sequence ID" value="SEL69840.1"/>
    <property type="molecule type" value="Genomic_DNA"/>
</dbReference>
<dbReference type="Proteomes" id="UP000199297">
    <property type="component" value="Unassembled WGS sequence"/>
</dbReference>
<name>A0A1H7SB44_9GAMM</name>
<evidence type="ECO:0000256" key="4">
    <source>
        <dbReference type="ARBA" id="ARBA00022692"/>
    </source>
</evidence>
<evidence type="ECO:0000256" key="12">
    <source>
        <dbReference type="RuleBase" id="RU003484"/>
    </source>
</evidence>
<dbReference type="AlphaFoldDB" id="A0A1H7SB44"/>
<evidence type="ECO:0000256" key="6">
    <source>
        <dbReference type="ARBA" id="ARBA00022989"/>
    </source>
</evidence>
<evidence type="ECO:0000313" key="14">
    <source>
        <dbReference type="EMBL" id="SEL69840.1"/>
    </source>
</evidence>
<feature type="transmembrane region" description="Helical" evidence="10">
    <location>
        <begin position="21"/>
        <end position="42"/>
    </location>
</feature>
<keyword evidence="8 10" id="KW-0472">Membrane</keyword>
<feature type="transmembrane region" description="Helical" evidence="10">
    <location>
        <begin position="117"/>
        <end position="138"/>
    </location>
</feature>
<accession>A0A1H7SB44</accession>
<dbReference type="GO" id="GO:0065002">
    <property type="term" value="P:intracellular protein transmembrane transport"/>
    <property type="evidence" value="ECO:0007669"/>
    <property type="project" value="UniProtKB-UniRule"/>
</dbReference>
<dbReference type="InterPro" id="IPR023201">
    <property type="entry name" value="SecY_dom_sf"/>
</dbReference>
<dbReference type="GO" id="GO:0006605">
    <property type="term" value="P:protein targeting"/>
    <property type="evidence" value="ECO:0007669"/>
    <property type="project" value="UniProtKB-UniRule"/>
</dbReference>
<evidence type="ECO:0000256" key="2">
    <source>
        <dbReference type="ARBA" id="ARBA00005751"/>
    </source>
</evidence>
<dbReference type="OrthoDB" id="9809248at2"/>
<keyword evidence="15" id="KW-1185">Reference proteome</keyword>
<dbReference type="InterPro" id="IPR026593">
    <property type="entry name" value="SecY"/>
</dbReference>
<sequence>MATPGMDNKAQGGLSELKQRLWFVFGALVVLRLGTFVPIPGIDAAVLAQLFEQQKGTIVEMFNMFSGGALERASVLALGIMPYISASIIMQLLTVMHPAMAELKKEGEAGRRKISQYTRYGTLVLATVQSIAIARSLPGMMPGLVMDAGFGFYFAAVVSLVTGTMFLMWLGEQITERGIGNGISILIFAGIVAGMPSAVGQTAEAARQGELHLLVLLLIGVIIFATTFFVVFVERGQRRIVVNYAKRQQGRKVFAAQSTHLPLKVNMAGVIPPIFASSIILFPGTLASWFGQGDGMVADFLQEVSIAISPGQPLYVMLLAAAIIFFCFFYTALVFNPRETADNLKKSGAFIPGIRPGEQTSKYIDKVMTRLTLAGAMYITFICLVPQFIIMAWDVNFYFGGTSLLIIVVVIMDFMAQVQTHLMSHQYDNVLKKANLKGYGR</sequence>
<evidence type="ECO:0000256" key="11">
    <source>
        <dbReference type="RuleBase" id="RU000537"/>
    </source>
</evidence>
<feature type="transmembrane region" description="Helical" evidence="10">
    <location>
        <begin position="397"/>
        <end position="416"/>
    </location>
</feature>
<evidence type="ECO:0000256" key="5">
    <source>
        <dbReference type="ARBA" id="ARBA00022927"/>
    </source>
</evidence>
<feature type="transmembrane region" description="Helical" evidence="10">
    <location>
        <begin position="73"/>
        <end position="96"/>
    </location>
</feature>
<keyword evidence="5 10" id="KW-0653">Protein transport</keyword>
<dbReference type="RefSeq" id="WP_085283999.1">
    <property type="nucleotide sequence ID" value="NZ_FOBI01000018.1"/>
</dbReference>
<dbReference type="PIRSF" id="PIRSF004557">
    <property type="entry name" value="SecY"/>
    <property type="match status" value="1"/>
</dbReference>
<dbReference type="InterPro" id="IPR002208">
    <property type="entry name" value="SecY/SEC61-alpha"/>
</dbReference>
<organism evidence="14 15">
    <name type="scientific">Colwellia chukchiensis</name>
    <dbReference type="NCBI Taxonomy" id="641665"/>
    <lineage>
        <taxon>Bacteria</taxon>
        <taxon>Pseudomonadati</taxon>
        <taxon>Pseudomonadota</taxon>
        <taxon>Gammaproteobacteria</taxon>
        <taxon>Alteromonadales</taxon>
        <taxon>Colwelliaceae</taxon>
        <taxon>Colwellia</taxon>
    </lineage>
</organism>
<proteinExistence type="inferred from homology"/>
<keyword evidence="4 10" id="KW-0812">Transmembrane</keyword>
<dbReference type="PANTHER" id="PTHR10906">
    <property type="entry name" value="SECY/SEC61-ALPHA FAMILY MEMBER"/>
    <property type="match status" value="1"/>
</dbReference>
<protein>
    <recommendedName>
        <fullName evidence="9 10">Protein translocase subunit SecY</fullName>
    </recommendedName>
</protein>
<gene>
    <name evidence="10" type="primary">secY</name>
    <name evidence="14" type="ORF">SAMN05216262_11824</name>
</gene>
<dbReference type="NCBIfam" id="TIGR00967">
    <property type="entry name" value="3a0501s007"/>
    <property type="match status" value="1"/>
</dbReference>
<dbReference type="InterPro" id="IPR030659">
    <property type="entry name" value="SecY_CS"/>
</dbReference>
<evidence type="ECO:0000313" key="15">
    <source>
        <dbReference type="Proteomes" id="UP000199297"/>
    </source>
</evidence>
<evidence type="ECO:0000256" key="13">
    <source>
        <dbReference type="RuleBase" id="RU004349"/>
    </source>
</evidence>
<feature type="transmembrane region" description="Helical" evidence="10">
    <location>
        <begin position="314"/>
        <end position="335"/>
    </location>
</feature>